<keyword evidence="3 13" id="KW-0812">Transmembrane</keyword>
<accession>A0A670XXW8</accession>
<name>A0A670XXW8_PSETE</name>
<dbReference type="PANTHER" id="PTHR11890:SF6">
    <property type="entry name" value="INTERLEUKIN-18 RECEPTOR 1"/>
    <property type="match status" value="1"/>
</dbReference>
<dbReference type="PRINTS" id="PR01537">
    <property type="entry name" value="INTRLKN1R1F"/>
</dbReference>
<dbReference type="InterPro" id="IPR015621">
    <property type="entry name" value="IL-1_rcpt_fam"/>
</dbReference>
<evidence type="ECO:0000256" key="13">
    <source>
        <dbReference type="SAM" id="Phobius"/>
    </source>
</evidence>
<reference evidence="15" key="1">
    <citation type="submission" date="2025-08" db="UniProtKB">
        <authorList>
            <consortium name="Ensembl"/>
        </authorList>
    </citation>
    <scope>IDENTIFICATION</scope>
</reference>
<dbReference type="Gene3D" id="2.60.40.10">
    <property type="entry name" value="Immunoglobulins"/>
    <property type="match status" value="1"/>
</dbReference>
<comment type="similarity">
    <text evidence="2">Belongs to the interleukin-1 receptor family.</text>
</comment>
<reference evidence="15" key="2">
    <citation type="submission" date="2025-09" db="UniProtKB">
        <authorList>
            <consortium name="Ensembl"/>
        </authorList>
    </citation>
    <scope>IDENTIFICATION</scope>
</reference>
<keyword evidence="7 13" id="KW-1133">Transmembrane helix</keyword>
<dbReference type="GO" id="GO:0030101">
    <property type="term" value="P:natural killer cell activation"/>
    <property type="evidence" value="ECO:0007669"/>
    <property type="project" value="Ensembl"/>
</dbReference>
<proteinExistence type="inferred from homology"/>
<protein>
    <submittedName>
        <fullName evidence="15">Interleukin 18 receptor 1</fullName>
    </submittedName>
</protein>
<dbReference type="Proteomes" id="UP000472273">
    <property type="component" value="Unplaced"/>
</dbReference>
<dbReference type="GO" id="GO:0045092">
    <property type="term" value="C:interleukin-18 receptor complex"/>
    <property type="evidence" value="ECO:0007669"/>
    <property type="project" value="Ensembl"/>
</dbReference>
<dbReference type="OMA" id="GTHRIRE"/>
<dbReference type="GO" id="GO:0016787">
    <property type="term" value="F:hydrolase activity"/>
    <property type="evidence" value="ECO:0007669"/>
    <property type="project" value="UniProtKB-KW"/>
</dbReference>
<dbReference type="GO" id="GO:0042008">
    <property type="term" value="F:interleukin-18 receptor activity"/>
    <property type="evidence" value="ECO:0007669"/>
    <property type="project" value="Ensembl"/>
</dbReference>
<organism evidence="15 16">
    <name type="scientific">Pseudonaja textilis</name>
    <name type="common">Eastern brown snake</name>
    <dbReference type="NCBI Taxonomy" id="8673"/>
    <lineage>
        <taxon>Eukaryota</taxon>
        <taxon>Metazoa</taxon>
        <taxon>Chordata</taxon>
        <taxon>Craniata</taxon>
        <taxon>Vertebrata</taxon>
        <taxon>Euteleostomi</taxon>
        <taxon>Lepidosauria</taxon>
        <taxon>Squamata</taxon>
        <taxon>Bifurcata</taxon>
        <taxon>Unidentata</taxon>
        <taxon>Episquamata</taxon>
        <taxon>Toxicofera</taxon>
        <taxon>Serpentes</taxon>
        <taxon>Colubroidea</taxon>
        <taxon>Elapidae</taxon>
        <taxon>Hydrophiinae</taxon>
        <taxon>Pseudonaja</taxon>
    </lineage>
</organism>
<dbReference type="GO" id="GO:0045063">
    <property type="term" value="P:T-helper 1 cell differentiation"/>
    <property type="evidence" value="ECO:0007669"/>
    <property type="project" value="Ensembl"/>
</dbReference>
<feature type="domain" description="TIR" evidence="14">
    <location>
        <begin position="197"/>
        <end position="344"/>
    </location>
</feature>
<dbReference type="PROSITE" id="PS50104">
    <property type="entry name" value="TIR"/>
    <property type="match status" value="1"/>
</dbReference>
<dbReference type="GO" id="GO:0120163">
    <property type="term" value="P:negative regulation of cold-induced thermogenesis"/>
    <property type="evidence" value="ECO:0007669"/>
    <property type="project" value="Ensembl"/>
</dbReference>
<dbReference type="AlphaFoldDB" id="A0A670XXW8"/>
<dbReference type="InterPro" id="IPR013783">
    <property type="entry name" value="Ig-like_fold"/>
</dbReference>
<keyword evidence="4" id="KW-0732">Signal</keyword>
<keyword evidence="12" id="KW-0393">Immunoglobulin domain</keyword>
<sequence>DICKQLFLTKTTTTINCCHGQVMHSPINVLEEEYFSFCCPKKAQHKGQVINWYKGKKGEEVLIHGDSRIDLNGSNLRFWPILLNDTGIYQCCFRNGTWKKSCKEWSLTVIKRNKSNCFTEEHLLTGRDGIIGTEYFFTCSKSNPDLPVHAFTAGMITAIMFSFIAVMIVVLCVIFKIELVLLFRAITGKDETLGDGKLYDAFVSYLKDCTPICGEERKFALEILPKILEDHFGYKLCIFERDISPGGAIIDDIQTSIDRSRRLIIILSRNYVSDQVMYELEIGLHKALVERKIRVILIEYMPKNDFDFLPKSLELLSSSQVVKWKEEKSLPLNSKFWKKLCYAMPAKPTISKPKRDN</sequence>
<keyword evidence="8 13" id="KW-0472">Membrane</keyword>
<evidence type="ECO:0000313" key="16">
    <source>
        <dbReference type="Proteomes" id="UP000472273"/>
    </source>
</evidence>
<evidence type="ECO:0000256" key="8">
    <source>
        <dbReference type="ARBA" id="ARBA00023136"/>
    </source>
</evidence>
<keyword evidence="9" id="KW-1015">Disulfide bond</keyword>
<dbReference type="Pfam" id="PF01582">
    <property type="entry name" value="TIR"/>
    <property type="match status" value="1"/>
</dbReference>
<evidence type="ECO:0000256" key="6">
    <source>
        <dbReference type="ARBA" id="ARBA00022801"/>
    </source>
</evidence>
<evidence type="ECO:0000256" key="12">
    <source>
        <dbReference type="ARBA" id="ARBA00023319"/>
    </source>
</evidence>
<dbReference type="InterPro" id="IPR035897">
    <property type="entry name" value="Toll_tir_struct_dom_sf"/>
</dbReference>
<keyword evidence="6" id="KW-0378">Hydrolase</keyword>
<dbReference type="SUPFAM" id="SSF52200">
    <property type="entry name" value="Toll/Interleukin receptor TIR domain"/>
    <property type="match status" value="1"/>
</dbReference>
<dbReference type="GO" id="GO:2000556">
    <property type="term" value="P:positive regulation of T-helper 1 cell cytokine production"/>
    <property type="evidence" value="ECO:0007669"/>
    <property type="project" value="Ensembl"/>
</dbReference>
<dbReference type="PANTHER" id="PTHR11890">
    <property type="entry name" value="INTERLEUKIN-1 RECEPTOR FAMILY MEMBER"/>
    <property type="match status" value="1"/>
</dbReference>
<dbReference type="GO" id="GO:0032729">
    <property type="term" value="P:positive regulation of type II interferon production"/>
    <property type="evidence" value="ECO:0007669"/>
    <property type="project" value="Ensembl"/>
</dbReference>
<evidence type="ECO:0000256" key="11">
    <source>
        <dbReference type="ARBA" id="ARBA00023180"/>
    </source>
</evidence>
<evidence type="ECO:0000256" key="5">
    <source>
        <dbReference type="ARBA" id="ARBA00022737"/>
    </source>
</evidence>
<evidence type="ECO:0000259" key="14">
    <source>
        <dbReference type="PROSITE" id="PS50104"/>
    </source>
</evidence>
<dbReference type="GO" id="GO:1901224">
    <property type="term" value="P:positive regulation of non-canonical NF-kappaB signal transduction"/>
    <property type="evidence" value="ECO:0007669"/>
    <property type="project" value="Ensembl"/>
</dbReference>
<feature type="transmembrane region" description="Helical" evidence="13">
    <location>
        <begin position="150"/>
        <end position="175"/>
    </location>
</feature>
<dbReference type="GO" id="GO:0042007">
    <property type="term" value="F:interleukin-18 binding"/>
    <property type="evidence" value="ECO:0007669"/>
    <property type="project" value="Ensembl"/>
</dbReference>
<keyword evidence="16" id="KW-1185">Reference proteome</keyword>
<evidence type="ECO:0000256" key="3">
    <source>
        <dbReference type="ARBA" id="ARBA00022692"/>
    </source>
</evidence>
<dbReference type="SUPFAM" id="SSF48726">
    <property type="entry name" value="Immunoglobulin"/>
    <property type="match status" value="1"/>
</dbReference>
<evidence type="ECO:0000256" key="9">
    <source>
        <dbReference type="ARBA" id="ARBA00023157"/>
    </source>
</evidence>
<dbReference type="Ensembl" id="ENSPTXT00000003672.1">
    <property type="protein sequence ID" value="ENSPTXP00000003568.1"/>
    <property type="gene ID" value="ENSPTXG00000002671.1"/>
</dbReference>
<evidence type="ECO:0000313" key="15">
    <source>
        <dbReference type="Ensembl" id="ENSPTXP00000003568.1"/>
    </source>
</evidence>
<gene>
    <name evidence="15" type="primary">IL18R1</name>
</gene>
<evidence type="ECO:0000256" key="1">
    <source>
        <dbReference type="ARBA" id="ARBA00004479"/>
    </source>
</evidence>
<dbReference type="GeneTree" id="ENSGT01090000259985"/>
<dbReference type="FunFam" id="3.40.50.10140:FF:000002">
    <property type="entry name" value="Interleukin 1 receptor accessory protein"/>
    <property type="match status" value="1"/>
</dbReference>
<keyword evidence="5" id="KW-0677">Repeat</keyword>
<dbReference type="Gene3D" id="3.40.50.10140">
    <property type="entry name" value="Toll/interleukin-1 receptor homology (TIR) domain"/>
    <property type="match status" value="1"/>
</dbReference>
<evidence type="ECO:0000256" key="2">
    <source>
        <dbReference type="ARBA" id="ARBA00009752"/>
    </source>
</evidence>
<comment type="subcellular location">
    <subcellularLocation>
        <location evidence="1">Membrane</location>
        <topology evidence="1">Single-pass type I membrane protein</topology>
    </subcellularLocation>
</comment>
<keyword evidence="10" id="KW-0675">Receptor</keyword>
<evidence type="ECO:0000256" key="7">
    <source>
        <dbReference type="ARBA" id="ARBA00022989"/>
    </source>
</evidence>
<evidence type="ECO:0000256" key="4">
    <source>
        <dbReference type="ARBA" id="ARBA00022729"/>
    </source>
</evidence>
<dbReference type="InterPro" id="IPR036179">
    <property type="entry name" value="Ig-like_dom_sf"/>
</dbReference>
<dbReference type="InterPro" id="IPR000157">
    <property type="entry name" value="TIR_dom"/>
</dbReference>
<evidence type="ECO:0000256" key="10">
    <source>
        <dbReference type="ARBA" id="ARBA00023170"/>
    </source>
</evidence>
<dbReference type="SMART" id="SM00255">
    <property type="entry name" value="TIR"/>
    <property type="match status" value="1"/>
</dbReference>
<keyword evidence="11" id="KW-0325">Glycoprotein</keyword>